<dbReference type="AlphaFoldDB" id="A0A834ZL09"/>
<keyword evidence="2" id="KW-1185">Reference proteome</keyword>
<dbReference type="OrthoDB" id="25131at2759"/>
<reference evidence="1 2" key="1">
    <citation type="submission" date="2020-04" db="EMBL/GenBank/DDBJ databases">
        <title>Plant Genome Project.</title>
        <authorList>
            <person name="Zhang R.-G."/>
        </authorList>
    </citation>
    <scope>NUCLEOTIDE SEQUENCE [LARGE SCALE GENOMIC DNA]</scope>
    <source>
        <strain evidence="1">YNK0</strain>
        <tissue evidence="1">Leaf</tissue>
    </source>
</reference>
<gene>
    <name evidence="1" type="ORF">HHK36_006699</name>
</gene>
<dbReference type="Proteomes" id="UP000655225">
    <property type="component" value="Unassembled WGS sequence"/>
</dbReference>
<protein>
    <submittedName>
        <fullName evidence="1">Uncharacterized protein</fullName>
    </submittedName>
</protein>
<comment type="caution">
    <text evidence="1">The sequence shown here is derived from an EMBL/GenBank/DDBJ whole genome shotgun (WGS) entry which is preliminary data.</text>
</comment>
<sequence>MATSIIFSGDAHPTTATTHLTLFSSFQRFELEKTMKFLPHGLNEEDSDIWEAMAEEMKPNGSDSSFGTKKLHLKVSSWFGGSGISPGDFRAQDQVILTANLSDVV</sequence>
<evidence type="ECO:0000313" key="2">
    <source>
        <dbReference type="Proteomes" id="UP000655225"/>
    </source>
</evidence>
<evidence type="ECO:0000313" key="1">
    <source>
        <dbReference type="EMBL" id="KAF8407565.1"/>
    </source>
</evidence>
<proteinExistence type="predicted"/>
<accession>A0A834ZL09</accession>
<name>A0A834ZL09_TETSI</name>
<organism evidence="1 2">
    <name type="scientific">Tetracentron sinense</name>
    <name type="common">Spur-leaf</name>
    <dbReference type="NCBI Taxonomy" id="13715"/>
    <lineage>
        <taxon>Eukaryota</taxon>
        <taxon>Viridiplantae</taxon>
        <taxon>Streptophyta</taxon>
        <taxon>Embryophyta</taxon>
        <taxon>Tracheophyta</taxon>
        <taxon>Spermatophyta</taxon>
        <taxon>Magnoliopsida</taxon>
        <taxon>Trochodendrales</taxon>
        <taxon>Trochodendraceae</taxon>
        <taxon>Tetracentron</taxon>
    </lineage>
</organism>
<dbReference type="EMBL" id="JABCRI010000004">
    <property type="protein sequence ID" value="KAF8407565.1"/>
    <property type="molecule type" value="Genomic_DNA"/>
</dbReference>